<accession>A0A225CN32</accession>
<dbReference type="AlphaFoldDB" id="A0A225CN32"/>
<evidence type="ECO:0000313" key="3">
    <source>
        <dbReference type="Proteomes" id="UP000215316"/>
    </source>
</evidence>
<dbReference type="Proteomes" id="UP000215316">
    <property type="component" value="Unassembled WGS sequence"/>
</dbReference>
<evidence type="ECO:0000313" key="2">
    <source>
        <dbReference type="EMBL" id="OQJ63152.1"/>
    </source>
</evidence>
<reference evidence="2" key="1">
    <citation type="submission" date="2017-08" db="EMBL/GenBank/DDBJ databases">
        <title>Genomes of multiple Clavibacter strains from different subspecies.</title>
        <authorList>
            <person name="Yuan X.-K."/>
            <person name="Li X.-S."/>
            <person name="Nie J."/>
            <person name="De Boer S.H."/>
        </authorList>
    </citation>
    <scope>NUCLEOTIDE SEQUENCE [LARGE SCALE GENOMIC DNA]</scope>
    <source>
        <strain evidence="2">ATCC 33566</strain>
    </source>
</reference>
<comment type="caution">
    <text evidence="2">The sequence shown here is derived from an EMBL/GenBank/DDBJ whole genome shotgun (WGS) entry which is preliminary data.</text>
</comment>
<evidence type="ECO:0000256" key="1">
    <source>
        <dbReference type="SAM" id="MobiDB-lite"/>
    </source>
</evidence>
<keyword evidence="3" id="KW-1185">Reference proteome</keyword>
<dbReference type="EMBL" id="MZMQ01000001">
    <property type="protein sequence ID" value="OQJ63152.1"/>
    <property type="molecule type" value="Genomic_DNA"/>
</dbReference>
<protein>
    <submittedName>
        <fullName evidence="2">Uncharacterized protein</fullName>
    </submittedName>
</protein>
<dbReference type="RefSeq" id="WP_094128505.1">
    <property type="nucleotide sequence ID" value="NZ_CP040788.1"/>
</dbReference>
<dbReference type="OrthoDB" id="10006717at2"/>
<gene>
    <name evidence="2" type="ORF">B5P24_09185</name>
</gene>
<proteinExistence type="predicted"/>
<sequence>MNADWIPLAWDLIKEVAIPVAAILIPTRLAVRIAREEREAAASARLAEKVGDEQEEAERRRETGALSSMQVMDGLVRAAFEVDDRRRDEILILGRPLITSLTLSLQAEHAAVWGYVTEEINTVLGGVRDRVGHQPRHAQQINDRSSRFTIVMIEWLQGDRPDVWFRRHVSVPLEETPHSAAGL</sequence>
<feature type="region of interest" description="Disordered" evidence="1">
    <location>
        <begin position="45"/>
        <end position="64"/>
    </location>
</feature>
<name>A0A225CN32_9MICO</name>
<feature type="compositionally biased region" description="Basic and acidic residues" evidence="1">
    <location>
        <begin position="45"/>
        <end position="63"/>
    </location>
</feature>
<organism evidence="2 3">
    <name type="scientific">Clavibacter tessellarius</name>
    <dbReference type="NCBI Taxonomy" id="31965"/>
    <lineage>
        <taxon>Bacteria</taxon>
        <taxon>Bacillati</taxon>
        <taxon>Actinomycetota</taxon>
        <taxon>Actinomycetes</taxon>
        <taxon>Micrococcales</taxon>
        <taxon>Microbacteriaceae</taxon>
        <taxon>Clavibacter</taxon>
    </lineage>
</organism>